<dbReference type="Pfam" id="PF11790">
    <property type="entry name" value="Glyco_hydro_cc"/>
    <property type="match status" value="1"/>
</dbReference>
<proteinExistence type="predicted"/>
<organism evidence="2 3">
    <name type="scientific">Conexibacter woesei (strain DSM 14684 / CCUG 47730 / CIP 108061 / JCM 11494 / NBRC 100937 / ID131577)</name>
    <dbReference type="NCBI Taxonomy" id="469383"/>
    <lineage>
        <taxon>Bacteria</taxon>
        <taxon>Bacillati</taxon>
        <taxon>Actinomycetota</taxon>
        <taxon>Thermoleophilia</taxon>
        <taxon>Solirubrobacterales</taxon>
        <taxon>Conexibacteraceae</taxon>
        <taxon>Conexibacter</taxon>
    </lineage>
</organism>
<name>D3F3I1_CONWI</name>
<reference evidence="3" key="2">
    <citation type="submission" date="2010-01" db="EMBL/GenBank/DDBJ databases">
        <title>The complete genome of Conexibacter woesei DSM 14684.</title>
        <authorList>
            <consortium name="US DOE Joint Genome Institute (JGI-PGF)"/>
            <person name="Lucas S."/>
            <person name="Copeland A."/>
            <person name="Lapidus A."/>
            <person name="Glavina del Rio T."/>
            <person name="Dalin E."/>
            <person name="Tice H."/>
            <person name="Bruce D."/>
            <person name="Goodwin L."/>
            <person name="Pitluck S."/>
            <person name="Kyrpides N."/>
            <person name="Mavromatis K."/>
            <person name="Ivanova N."/>
            <person name="Mikhailova N."/>
            <person name="Chertkov O."/>
            <person name="Brettin T."/>
            <person name="Detter J.C."/>
            <person name="Han C."/>
            <person name="Larimer F."/>
            <person name="Land M."/>
            <person name="Hauser L."/>
            <person name="Markowitz V."/>
            <person name="Cheng J.-F."/>
            <person name="Hugenholtz P."/>
            <person name="Woyke T."/>
            <person name="Wu D."/>
            <person name="Pukall R."/>
            <person name="Steenblock K."/>
            <person name="Schneider S."/>
            <person name="Klenk H.-P."/>
            <person name="Eisen J.A."/>
        </authorList>
    </citation>
    <scope>NUCLEOTIDE SEQUENCE [LARGE SCALE GENOMIC DNA]</scope>
    <source>
        <strain evidence="3">DSM 14684 / CIP 108061 / JCM 11494 / NBRC 100937 / ID131577</strain>
    </source>
</reference>
<dbReference type="KEGG" id="cwo:Cwoe_3929"/>
<gene>
    <name evidence="2" type="ordered locus">Cwoe_3929</name>
</gene>
<dbReference type="InterPro" id="IPR024655">
    <property type="entry name" value="Asl1_glyco_hydro_catalytic"/>
</dbReference>
<feature type="domain" description="Asl1-like glycosyl hydrolase catalytic" evidence="1">
    <location>
        <begin position="159"/>
        <end position="291"/>
    </location>
</feature>
<dbReference type="InterPro" id="IPR017853">
    <property type="entry name" value="GH"/>
</dbReference>
<dbReference type="STRING" id="469383.Cwoe_3929"/>
<dbReference type="eggNOG" id="ENOG5033HM2">
    <property type="taxonomic scope" value="Bacteria"/>
</dbReference>
<dbReference type="AlphaFoldDB" id="D3F3I1"/>
<reference evidence="2 3" key="1">
    <citation type="journal article" date="2010" name="Stand. Genomic Sci.">
        <title>Complete genome sequence of Conexibacter woesei type strain (ID131577).</title>
        <authorList>
            <person name="Pukall R."/>
            <person name="Lapidus A."/>
            <person name="Glavina Del Rio T."/>
            <person name="Copeland A."/>
            <person name="Tice H."/>
            <person name="Cheng J.-F."/>
            <person name="Lucas S."/>
            <person name="Chen F."/>
            <person name="Nolan M."/>
            <person name="Bruce D."/>
            <person name="Goodwin L."/>
            <person name="Pitluck S."/>
            <person name="Mavromatis K."/>
            <person name="Ivanova N."/>
            <person name="Ovchinnikova G."/>
            <person name="Pati A."/>
            <person name="Chen A."/>
            <person name="Palaniappan K."/>
            <person name="Land M."/>
            <person name="Hauser L."/>
            <person name="Chang Y.-J."/>
            <person name="Jeffries C.D."/>
            <person name="Chain P."/>
            <person name="Meincke L."/>
            <person name="Sims D."/>
            <person name="Brettin T."/>
            <person name="Detter J.C."/>
            <person name="Rohde M."/>
            <person name="Goeker M."/>
            <person name="Bristow J."/>
            <person name="Eisen J.A."/>
            <person name="Markowitz V."/>
            <person name="Kyrpides N.C."/>
            <person name="Klenk H.-P."/>
            <person name="Hugenholtz P."/>
        </authorList>
    </citation>
    <scope>NUCLEOTIDE SEQUENCE [LARGE SCALE GENOMIC DNA]</scope>
    <source>
        <strain evidence="3">DSM 14684 / CIP 108061 / JCM 11494 / NBRC 100937 / ID131577</strain>
    </source>
</reference>
<dbReference type="HOGENOM" id="CLU_857151_0_0_11"/>
<keyword evidence="3" id="KW-1185">Reference proteome</keyword>
<sequence precursor="true">MRARAWGRRTRQYASATVPGTAPIRPRLRLLLVALALLLALPSAAGAASLSVGMGEEDPAMFSDPQFTALRLKRARYVAGWDTALSAGAQRTAADAFLRTARAAGYDVLVSFAHSGNRGKMRTLPSAAAYAKGVKAFVKRYPWVRTYSPWDEANTCSEPTCRDPKAAATFYRTLQRACRSCTVIAAEVLDTDYTEMRRYLQQFMKYAGKPTPRLWGLHPYSDANRFRTIGTRTMLATVPGTIWMTEVGGLYSDGRSFPPSASRQVRATKQMLRLATSSPRIARLYIYCWYGGGTFDAGLTSSSGVPRPAYDTVDDWLRTRSTGK</sequence>
<evidence type="ECO:0000313" key="2">
    <source>
        <dbReference type="EMBL" id="ADB52346.1"/>
    </source>
</evidence>
<dbReference type="EMBL" id="CP001854">
    <property type="protein sequence ID" value="ADB52346.1"/>
    <property type="molecule type" value="Genomic_DNA"/>
</dbReference>
<accession>D3F3I1</accession>
<dbReference type="Proteomes" id="UP000008229">
    <property type="component" value="Chromosome"/>
</dbReference>
<protein>
    <recommendedName>
        <fullName evidence="1">Asl1-like glycosyl hydrolase catalytic domain-containing protein</fullName>
    </recommendedName>
</protein>
<dbReference type="SUPFAM" id="SSF51445">
    <property type="entry name" value="(Trans)glycosidases"/>
    <property type="match status" value="1"/>
</dbReference>
<dbReference type="Gene3D" id="3.20.20.80">
    <property type="entry name" value="Glycosidases"/>
    <property type="match status" value="1"/>
</dbReference>
<evidence type="ECO:0000313" key="3">
    <source>
        <dbReference type="Proteomes" id="UP000008229"/>
    </source>
</evidence>
<evidence type="ECO:0000259" key="1">
    <source>
        <dbReference type="Pfam" id="PF11790"/>
    </source>
</evidence>